<accession>A0ABQ9BDG0</accession>
<evidence type="ECO:0000313" key="2">
    <source>
        <dbReference type="Proteomes" id="UP001141253"/>
    </source>
</evidence>
<evidence type="ECO:0000313" key="1">
    <source>
        <dbReference type="EMBL" id="KAJ6382299.1"/>
    </source>
</evidence>
<keyword evidence="2" id="KW-1185">Reference proteome</keyword>
<reference evidence="1" key="1">
    <citation type="submission" date="2022-10" db="EMBL/GenBank/DDBJ databases">
        <authorList>
            <person name="Hyden B.L."/>
            <person name="Feng K."/>
            <person name="Yates T."/>
            <person name="Jawdy S."/>
            <person name="Smart L.B."/>
            <person name="Muchero W."/>
        </authorList>
    </citation>
    <scope>NUCLEOTIDE SEQUENCE</scope>
    <source>
        <tissue evidence="1">Shoot tip</tissue>
    </source>
</reference>
<dbReference type="EMBL" id="JAPFFI010000009">
    <property type="protein sequence ID" value="KAJ6382299.1"/>
    <property type="molecule type" value="Genomic_DNA"/>
</dbReference>
<dbReference type="Proteomes" id="UP001141253">
    <property type="component" value="Chromosome 6"/>
</dbReference>
<gene>
    <name evidence="1" type="ORF">OIU77_030866</name>
</gene>
<reference evidence="1" key="2">
    <citation type="journal article" date="2023" name="Int. J. Mol. Sci.">
        <title>De Novo Assembly and Annotation of 11 Diverse Shrub Willow (Salix) Genomes Reveals Novel Gene Organization in Sex-Linked Regions.</title>
        <authorList>
            <person name="Hyden B."/>
            <person name="Feng K."/>
            <person name="Yates T.B."/>
            <person name="Jawdy S."/>
            <person name="Cereghino C."/>
            <person name="Smart L.B."/>
            <person name="Muchero W."/>
        </authorList>
    </citation>
    <scope>NUCLEOTIDE SEQUENCE</scope>
    <source>
        <tissue evidence="1">Shoot tip</tissue>
    </source>
</reference>
<name>A0ABQ9BDG0_9ROSI</name>
<proteinExistence type="predicted"/>
<protein>
    <submittedName>
        <fullName evidence="1">Uncharacterized protein</fullName>
    </submittedName>
</protein>
<organism evidence="1 2">
    <name type="scientific">Salix suchowensis</name>
    <dbReference type="NCBI Taxonomy" id="1278906"/>
    <lineage>
        <taxon>Eukaryota</taxon>
        <taxon>Viridiplantae</taxon>
        <taxon>Streptophyta</taxon>
        <taxon>Embryophyta</taxon>
        <taxon>Tracheophyta</taxon>
        <taxon>Spermatophyta</taxon>
        <taxon>Magnoliopsida</taxon>
        <taxon>eudicotyledons</taxon>
        <taxon>Gunneridae</taxon>
        <taxon>Pentapetalae</taxon>
        <taxon>rosids</taxon>
        <taxon>fabids</taxon>
        <taxon>Malpighiales</taxon>
        <taxon>Salicaceae</taxon>
        <taxon>Saliceae</taxon>
        <taxon>Salix</taxon>
    </lineage>
</organism>
<sequence>MRKIPLQVVAPHGLDNNTLRDPKITELAIREPGVALLEVTSNSQCHKGMIVTWEVSSFVKMEIILMLTPSSALHLVGIGSFTGLSSMKRLLDGRTHLVTLKTMKGIGDIELKRIMIPHQNYDSNHSESDFASDRLALRLSASGPLKLEDVKHAWGMCTEVASRSSPGALQSQVNAVAMGMPEGIAIVTFS</sequence>
<comment type="caution">
    <text evidence="1">The sequence shown here is derived from an EMBL/GenBank/DDBJ whole genome shotgun (WGS) entry which is preliminary data.</text>
</comment>